<dbReference type="AlphaFoldDB" id="A0A261SLK5"/>
<proteinExistence type="predicted"/>
<feature type="region of interest" description="Disordered" evidence="1">
    <location>
        <begin position="76"/>
        <end position="96"/>
    </location>
</feature>
<comment type="caution">
    <text evidence="2">The sequence shown here is derived from an EMBL/GenBank/DDBJ whole genome shotgun (WGS) entry which is preliminary data.</text>
</comment>
<keyword evidence="3" id="KW-1185">Reference proteome</keyword>
<accession>A0A261SLK5</accession>
<feature type="compositionally biased region" description="Basic and acidic residues" evidence="1">
    <location>
        <begin position="79"/>
        <end position="90"/>
    </location>
</feature>
<name>A0A261SLK5_9BORD</name>
<protein>
    <submittedName>
        <fullName evidence="2">Uncharacterized protein</fullName>
    </submittedName>
</protein>
<sequence>MELIDVARDFPHTMPTTMRRGLCAMPARRPCHAQAWMTRFLGMGKREAEVELGRQTALADKDAAGVSICLDSRAGNFGHKSDTAREEAKRPVRRLA</sequence>
<evidence type="ECO:0000313" key="3">
    <source>
        <dbReference type="Proteomes" id="UP000216020"/>
    </source>
</evidence>
<dbReference type="EMBL" id="NEVM01000001">
    <property type="protein sequence ID" value="OZI37822.1"/>
    <property type="molecule type" value="Genomic_DNA"/>
</dbReference>
<organism evidence="2 3">
    <name type="scientific">Bordetella genomosp. 10</name>
    <dbReference type="NCBI Taxonomy" id="1416804"/>
    <lineage>
        <taxon>Bacteria</taxon>
        <taxon>Pseudomonadati</taxon>
        <taxon>Pseudomonadota</taxon>
        <taxon>Betaproteobacteria</taxon>
        <taxon>Burkholderiales</taxon>
        <taxon>Alcaligenaceae</taxon>
        <taxon>Bordetella</taxon>
    </lineage>
</organism>
<dbReference type="Proteomes" id="UP000216020">
    <property type="component" value="Unassembled WGS sequence"/>
</dbReference>
<reference evidence="3" key="1">
    <citation type="submission" date="2017-05" db="EMBL/GenBank/DDBJ databases">
        <title>Complete and WGS of Bordetella genogroups.</title>
        <authorList>
            <person name="Spilker T."/>
            <person name="Lipuma J."/>
        </authorList>
    </citation>
    <scope>NUCLEOTIDE SEQUENCE [LARGE SCALE GENOMIC DNA]</scope>
    <source>
        <strain evidence="3">AU16122</strain>
    </source>
</reference>
<gene>
    <name evidence="2" type="ORF">CAL29_05455</name>
</gene>
<evidence type="ECO:0000256" key="1">
    <source>
        <dbReference type="SAM" id="MobiDB-lite"/>
    </source>
</evidence>
<evidence type="ECO:0000313" key="2">
    <source>
        <dbReference type="EMBL" id="OZI37822.1"/>
    </source>
</evidence>